<comment type="similarity">
    <text evidence="1">Belongs to the bacterial ribosomal protein bS21 family.</text>
</comment>
<protein>
    <recommendedName>
        <fullName evidence="6">30S ribosomal protein S21</fullName>
    </recommendedName>
</protein>
<reference evidence="4 5" key="1">
    <citation type="journal article" date="2015" name="Genome Biol. Evol.">
        <title>Comparative Genomics of a Bacterivorous Green Alga Reveals Evolutionary Causalities and Consequences of Phago-Mixotrophic Mode of Nutrition.</title>
        <authorList>
            <person name="Burns J.A."/>
            <person name="Paasch A."/>
            <person name="Narechania A."/>
            <person name="Kim E."/>
        </authorList>
    </citation>
    <scope>NUCLEOTIDE SEQUENCE [LARGE SCALE GENOMIC DNA]</scope>
    <source>
        <strain evidence="4 5">PLY_AMNH</strain>
    </source>
</reference>
<dbReference type="GO" id="GO:0006412">
    <property type="term" value="P:translation"/>
    <property type="evidence" value="ECO:0007669"/>
    <property type="project" value="InterPro"/>
</dbReference>
<keyword evidence="5" id="KW-1185">Reference proteome</keyword>
<comment type="caution">
    <text evidence="4">The sequence shown here is derived from an EMBL/GenBank/DDBJ whole genome shotgun (WGS) entry which is preliminary data.</text>
</comment>
<dbReference type="Proteomes" id="UP001190700">
    <property type="component" value="Unassembled WGS sequence"/>
</dbReference>
<organism evidence="4 5">
    <name type="scientific">Cymbomonas tetramitiformis</name>
    <dbReference type="NCBI Taxonomy" id="36881"/>
    <lineage>
        <taxon>Eukaryota</taxon>
        <taxon>Viridiplantae</taxon>
        <taxon>Chlorophyta</taxon>
        <taxon>Pyramimonadophyceae</taxon>
        <taxon>Pyramimonadales</taxon>
        <taxon>Pyramimonadaceae</taxon>
        <taxon>Cymbomonas</taxon>
    </lineage>
</organism>
<dbReference type="EMBL" id="LGRX02010586">
    <property type="protein sequence ID" value="KAK3270072.1"/>
    <property type="molecule type" value="Genomic_DNA"/>
</dbReference>
<evidence type="ECO:0000256" key="2">
    <source>
        <dbReference type="ARBA" id="ARBA00022980"/>
    </source>
</evidence>
<evidence type="ECO:0000313" key="4">
    <source>
        <dbReference type="EMBL" id="KAK3270072.1"/>
    </source>
</evidence>
<accession>A0AAE0G282</accession>
<dbReference type="GO" id="GO:1990904">
    <property type="term" value="C:ribonucleoprotein complex"/>
    <property type="evidence" value="ECO:0007669"/>
    <property type="project" value="UniProtKB-KW"/>
</dbReference>
<sequence length="92" mass="10657">MSGIFGFFGGAAFFKGTYNTEVVVGENEPVESAIRRFRRSMMSANVIPEVRRRRYFETPQDIKKRKMANAAARNRRAKMQRNYNAERNAVSF</sequence>
<dbReference type="AlphaFoldDB" id="A0AAE0G282"/>
<dbReference type="GO" id="GO:0005840">
    <property type="term" value="C:ribosome"/>
    <property type="evidence" value="ECO:0007669"/>
    <property type="project" value="UniProtKB-KW"/>
</dbReference>
<evidence type="ECO:0008006" key="6">
    <source>
        <dbReference type="Google" id="ProtNLM"/>
    </source>
</evidence>
<keyword evidence="3" id="KW-0687">Ribonucleoprotein</keyword>
<proteinExistence type="inferred from homology"/>
<dbReference type="PRINTS" id="PR00976">
    <property type="entry name" value="RIBOSOMALS21"/>
</dbReference>
<dbReference type="PANTHER" id="PTHR21109">
    <property type="entry name" value="MITOCHONDRIAL 28S RIBOSOMAL PROTEIN S21"/>
    <property type="match status" value="1"/>
</dbReference>
<dbReference type="InterPro" id="IPR038380">
    <property type="entry name" value="Ribosomal_bS21_sf"/>
</dbReference>
<dbReference type="NCBIfam" id="TIGR00030">
    <property type="entry name" value="S21p"/>
    <property type="match status" value="1"/>
</dbReference>
<name>A0AAE0G282_9CHLO</name>
<dbReference type="PANTHER" id="PTHR21109:SF0">
    <property type="entry name" value="SMALL RIBOSOMAL SUBUNIT PROTEIN BS21M"/>
    <property type="match status" value="1"/>
</dbReference>
<dbReference type="GO" id="GO:0003735">
    <property type="term" value="F:structural constituent of ribosome"/>
    <property type="evidence" value="ECO:0007669"/>
    <property type="project" value="InterPro"/>
</dbReference>
<keyword evidence="2" id="KW-0689">Ribosomal protein</keyword>
<dbReference type="Pfam" id="PF01165">
    <property type="entry name" value="Ribosomal_S21"/>
    <property type="match status" value="1"/>
</dbReference>
<dbReference type="Gene3D" id="1.20.5.1150">
    <property type="entry name" value="Ribosomal protein S8"/>
    <property type="match status" value="1"/>
</dbReference>
<evidence type="ECO:0000256" key="3">
    <source>
        <dbReference type="ARBA" id="ARBA00023274"/>
    </source>
</evidence>
<gene>
    <name evidence="4" type="ORF">CYMTET_21513</name>
</gene>
<dbReference type="HAMAP" id="MF_00358">
    <property type="entry name" value="Ribosomal_bS21"/>
    <property type="match status" value="1"/>
</dbReference>
<evidence type="ECO:0000313" key="5">
    <source>
        <dbReference type="Proteomes" id="UP001190700"/>
    </source>
</evidence>
<evidence type="ECO:0000256" key="1">
    <source>
        <dbReference type="ARBA" id="ARBA00006640"/>
    </source>
</evidence>
<dbReference type="InterPro" id="IPR001911">
    <property type="entry name" value="Ribosomal_bS21"/>
</dbReference>